<proteinExistence type="predicted"/>
<evidence type="ECO:0000313" key="2">
    <source>
        <dbReference type="Proteomes" id="UP000886674"/>
    </source>
</evidence>
<comment type="caution">
    <text evidence="1">The sequence shown here is derived from an EMBL/GenBank/DDBJ whole genome shotgun (WGS) entry which is preliminary data.</text>
</comment>
<dbReference type="EMBL" id="JAEPCR010000026">
    <property type="protein sequence ID" value="MCG7977894.1"/>
    <property type="molecule type" value="Genomic_DNA"/>
</dbReference>
<dbReference type="Proteomes" id="UP000886674">
    <property type="component" value="Unassembled WGS sequence"/>
</dbReference>
<evidence type="ECO:0000313" key="1">
    <source>
        <dbReference type="EMBL" id="MCG7977894.1"/>
    </source>
</evidence>
<organism evidence="1 2">
    <name type="scientific">Candidatus Thiodiazotropha taylori</name>
    <dbReference type="NCBI Taxonomy" id="2792791"/>
    <lineage>
        <taxon>Bacteria</taxon>
        <taxon>Pseudomonadati</taxon>
        <taxon>Pseudomonadota</taxon>
        <taxon>Gammaproteobacteria</taxon>
        <taxon>Chromatiales</taxon>
        <taxon>Sedimenticolaceae</taxon>
        <taxon>Candidatus Thiodiazotropha</taxon>
    </lineage>
</organism>
<name>A0A9E4NJB2_9GAMM</name>
<reference evidence="1" key="1">
    <citation type="journal article" date="2021" name="Proc. Natl. Acad. Sci. U.S.A.">
        <title>Global biogeography of chemosynthetic symbionts reveals both localized and globally distributed symbiont groups. .</title>
        <authorList>
            <person name="Osvatic J.T."/>
            <person name="Wilkins L.G.E."/>
            <person name="Leibrecht L."/>
            <person name="Leray M."/>
            <person name="Zauner S."/>
            <person name="Polzin J."/>
            <person name="Camacho Y."/>
            <person name="Gros O."/>
            <person name="van Gils J.A."/>
            <person name="Eisen J.A."/>
            <person name="Petersen J.M."/>
            <person name="Yuen B."/>
        </authorList>
    </citation>
    <scope>NUCLEOTIDE SEQUENCE</scope>
    <source>
        <strain evidence="1">MAGclacostrist055</strain>
    </source>
</reference>
<sequence length="69" mass="7723">MPDKSVQHCKEAGFDITAITENGIPTSYLCINPSTNKKCDSWAFYRGECQLDNSDNPSQVEQGIKIKQQ</sequence>
<accession>A0A9E4NJB2</accession>
<gene>
    <name evidence="1" type="ORF">JAY77_07065</name>
</gene>
<dbReference type="AlphaFoldDB" id="A0A9E4NJB2"/>
<protein>
    <recommendedName>
        <fullName evidence="3">DUF333 domain-containing protein</fullName>
    </recommendedName>
</protein>
<evidence type="ECO:0008006" key="3">
    <source>
        <dbReference type="Google" id="ProtNLM"/>
    </source>
</evidence>